<evidence type="ECO:0000313" key="7">
    <source>
        <dbReference type="Proteomes" id="UP001501638"/>
    </source>
</evidence>
<keyword evidence="2" id="KW-0285">Flavoprotein</keyword>
<dbReference type="Gene3D" id="1.20.140.10">
    <property type="entry name" value="Butyryl-CoA Dehydrogenase, subunit A, domain 3"/>
    <property type="match status" value="1"/>
</dbReference>
<dbReference type="Proteomes" id="UP001501638">
    <property type="component" value="Unassembled WGS sequence"/>
</dbReference>
<dbReference type="InterPro" id="IPR009075">
    <property type="entry name" value="AcylCo_DH/oxidase_C"/>
</dbReference>
<keyword evidence="3" id="KW-0274">FAD</keyword>
<evidence type="ECO:0000256" key="2">
    <source>
        <dbReference type="ARBA" id="ARBA00022630"/>
    </source>
</evidence>
<evidence type="ECO:0000313" key="6">
    <source>
        <dbReference type="EMBL" id="GAA2449979.1"/>
    </source>
</evidence>
<protein>
    <submittedName>
        <fullName evidence="6">Acyl-CoA dehydrogenase family protein</fullName>
    </submittedName>
</protein>
<evidence type="ECO:0000259" key="5">
    <source>
        <dbReference type="Pfam" id="PF00441"/>
    </source>
</evidence>
<evidence type="ECO:0000256" key="4">
    <source>
        <dbReference type="SAM" id="MobiDB-lite"/>
    </source>
</evidence>
<dbReference type="Gene3D" id="2.40.110.20">
    <property type="match status" value="1"/>
</dbReference>
<feature type="domain" description="Acyl-CoA dehydrogenase/oxidase C-terminal" evidence="5">
    <location>
        <begin position="248"/>
        <end position="359"/>
    </location>
</feature>
<accession>A0ABP5XGU5</accession>
<name>A0ABP5XGU5_9ACTN</name>
<dbReference type="SUPFAM" id="SSF47203">
    <property type="entry name" value="Acyl-CoA dehydrogenase C-terminal domain-like"/>
    <property type="match status" value="1"/>
</dbReference>
<dbReference type="InterPro" id="IPR009100">
    <property type="entry name" value="AcylCoA_DH/oxidase_NM_dom_sf"/>
</dbReference>
<dbReference type="SUPFAM" id="SSF56645">
    <property type="entry name" value="Acyl-CoA dehydrogenase NM domain-like"/>
    <property type="match status" value="1"/>
</dbReference>
<dbReference type="EMBL" id="BAAASZ010000026">
    <property type="protein sequence ID" value="GAA2449979.1"/>
    <property type="molecule type" value="Genomic_DNA"/>
</dbReference>
<keyword evidence="7" id="KW-1185">Reference proteome</keyword>
<evidence type="ECO:0000256" key="3">
    <source>
        <dbReference type="ARBA" id="ARBA00022827"/>
    </source>
</evidence>
<feature type="region of interest" description="Disordered" evidence="4">
    <location>
        <begin position="356"/>
        <end position="375"/>
    </location>
</feature>
<sequence length="494" mass="49802">MSSATHTPAGGPAPLTACDVFSSDRALVEGVDRYADAGRAAEVRAEPAGPGRAAGSAGGRPEPDGELGRTAALLVWAQVDPGHGLSLSAAHAVAAALRADPGLAAAVPLPSVPPAHGLGDGTGDGARPAAGVVTPRGPDGIRAEPGPDGTEEAEGREAEGRGHVLAGRGRLRPAAAADVLLVRARTADGPAWFLAPRTLPDGTRNGPSTRRPADGSGAWPGPAAEVEFDGTARARRIGGEDRGPAAAVTETLRLDRVTCSAAVLRQAVTRAVHHAAHHGAPGEEGPTRNVLADLAVESEAATALALRLAAARDGGTDRDRALLRAVVPAAAYWVAGRCAPVAAEALDLLGDDGCAGGPGTPPLPREAPPDPAGESGGALALEALRVVREDPEALTAVLSEIGRARGADHRLDGAIRDLLGELADLEGIEARARRPVERMVLVLQGALLVRHAPPEVADAFCASRLGGERGTAFGTLPAALDLAAIVERARPAVG</sequence>
<feature type="compositionally biased region" description="Pro residues" evidence="4">
    <location>
        <begin position="359"/>
        <end position="371"/>
    </location>
</feature>
<feature type="compositionally biased region" description="Low complexity" evidence="4">
    <location>
        <begin position="46"/>
        <end position="55"/>
    </location>
</feature>
<dbReference type="InterPro" id="IPR052904">
    <property type="entry name" value="Acyl-CoA_dehydrogenase-like"/>
</dbReference>
<feature type="region of interest" description="Disordered" evidence="4">
    <location>
        <begin position="40"/>
        <end position="66"/>
    </location>
</feature>
<feature type="compositionally biased region" description="Basic and acidic residues" evidence="4">
    <location>
        <begin position="153"/>
        <end position="162"/>
    </location>
</feature>
<gene>
    <name evidence="6" type="ORF">GCM10010405_36880</name>
</gene>
<feature type="region of interest" description="Disordered" evidence="4">
    <location>
        <begin position="114"/>
        <end position="162"/>
    </location>
</feature>
<feature type="region of interest" description="Disordered" evidence="4">
    <location>
        <begin position="195"/>
        <end position="221"/>
    </location>
</feature>
<organism evidence="6 7">
    <name type="scientific">Streptomyces macrosporus</name>
    <dbReference type="NCBI Taxonomy" id="44032"/>
    <lineage>
        <taxon>Bacteria</taxon>
        <taxon>Bacillati</taxon>
        <taxon>Actinomycetota</taxon>
        <taxon>Actinomycetes</taxon>
        <taxon>Kitasatosporales</taxon>
        <taxon>Streptomycetaceae</taxon>
        <taxon>Streptomyces</taxon>
    </lineage>
</organism>
<proteinExistence type="inferred from homology"/>
<dbReference type="RefSeq" id="WP_344324327.1">
    <property type="nucleotide sequence ID" value="NZ_BAAASZ010000026.1"/>
</dbReference>
<reference evidence="7" key="1">
    <citation type="journal article" date="2019" name="Int. J. Syst. Evol. Microbiol.">
        <title>The Global Catalogue of Microorganisms (GCM) 10K type strain sequencing project: providing services to taxonomists for standard genome sequencing and annotation.</title>
        <authorList>
            <consortium name="The Broad Institute Genomics Platform"/>
            <consortium name="The Broad Institute Genome Sequencing Center for Infectious Disease"/>
            <person name="Wu L."/>
            <person name="Ma J."/>
        </authorList>
    </citation>
    <scope>NUCLEOTIDE SEQUENCE [LARGE SCALE GENOMIC DNA]</scope>
    <source>
        <strain evidence="7">JCM 6305</strain>
    </source>
</reference>
<comment type="caution">
    <text evidence="6">The sequence shown here is derived from an EMBL/GenBank/DDBJ whole genome shotgun (WGS) entry which is preliminary data.</text>
</comment>
<dbReference type="PANTHER" id="PTHR42707:SF3">
    <property type="entry name" value="ACYL-COA DEHYDROGENASE AIDB-RELATED"/>
    <property type="match status" value="1"/>
</dbReference>
<evidence type="ECO:0000256" key="1">
    <source>
        <dbReference type="ARBA" id="ARBA00009347"/>
    </source>
</evidence>
<comment type="similarity">
    <text evidence="1">Belongs to the acyl-CoA dehydrogenase family.</text>
</comment>
<dbReference type="InterPro" id="IPR036250">
    <property type="entry name" value="AcylCo_DH-like_C"/>
</dbReference>
<dbReference type="Pfam" id="PF00441">
    <property type="entry name" value="Acyl-CoA_dh_1"/>
    <property type="match status" value="1"/>
</dbReference>
<dbReference type="PANTHER" id="PTHR42707">
    <property type="entry name" value="ACYL-COA DEHYDROGENASE"/>
    <property type="match status" value="1"/>
</dbReference>